<feature type="domain" description="DUF4440" evidence="1">
    <location>
        <begin position="13"/>
        <end position="119"/>
    </location>
</feature>
<dbReference type="RefSeq" id="WP_134779149.1">
    <property type="nucleotide sequence ID" value="NZ_SPDS01000001.1"/>
</dbReference>
<dbReference type="SUPFAM" id="SSF54427">
    <property type="entry name" value="NTF2-like"/>
    <property type="match status" value="1"/>
</dbReference>
<sequence length="128" mass="14019">MSTFDPVSLESELRTAEDQRLSAMLAGDLATLESLLEPDLQYTHSTGRVDNRDSLLELLGSGATEYLALKHDFGSVTQQGGVAVVEGTMKMHLISGGVEKHLETINRTVWANTDGQWKLRLFIGTKAE</sequence>
<dbReference type="AlphaFoldDB" id="A0A4Y8TUJ4"/>
<evidence type="ECO:0000313" key="2">
    <source>
        <dbReference type="EMBL" id="TFH55845.1"/>
    </source>
</evidence>
<dbReference type="EMBL" id="SPDS01000001">
    <property type="protein sequence ID" value="TFH55845.1"/>
    <property type="molecule type" value="Genomic_DNA"/>
</dbReference>
<comment type="caution">
    <text evidence="2">The sequence shown here is derived from an EMBL/GenBank/DDBJ whole genome shotgun (WGS) entry which is preliminary data.</text>
</comment>
<dbReference type="Pfam" id="PF14534">
    <property type="entry name" value="DUF4440"/>
    <property type="match status" value="1"/>
</dbReference>
<evidence type="ECO:0000313" key="3">
    <source>
        <dbReference type="Proteomes" id="UP000297638"/>
    </source>
</evidence>
<dbReference type="InterPro" id="IPR027843">
    <property type="entry name" value="DUF4440"/>
</dbReference>
<dbReference type="InterPro" id="IPR032710">
    <property type="entry name" value="NTF2-like_dom_sf"/>
</dbReference>
<gene>
    <name evidence="2" type="ORF">EXY26_01825</name>
</gene>
<protein>
    <submittedName>
        <fullName evidence="2">Nuclear transport factor 2 family protein</fullName>
    </submittedName>
</protein>
<accession>A0A4Y8TUJ4</accession>
<name>A0A4Y8TUJ4_9MICC</name>
<dbReference type="Proteomes" id="UP000297638">
    <property type="component" value="Unassembled WGS sequence"/>
</dbReference>
<reference evidence="2 3" key="1">
    <citation type="submission" date="2019-03" db="EMBL/GenBank/DDBJ databases">
        <title>Glutamicibacter sp. LJH19 genome.</title>
        <authorList>
            <person name="Sinai Borker S."/>
            <person name="Kumar R."/>
        </authorList>
    </citation>
    <scope>NUCLEOTIDE SEQUENCE [LARGE SCALE GENOMIC DNA]</scope>
    <source>
        <strain evidence="2 3">LJH19</strain>
    </source>
</reference>
<dbReference type="Gene3D" id="3.10.450.50">
    <property type="match status" value="1"/>
</dbReference>
<organism evidence="2 3">
    <name type="scientific">Glutamicibacter arilaitensis</name>
    <dbReference type="NCBI Taxonomy" id="256701"/>
    <lineage>
        <taxon>Bacteria</taxon>
        <taxon>Bacillati</taxon>
        <taxon>Actinomycetota</taxon>
        <taxon>Actinomycetes</taxon>
        <taxon>Micrococcales</taxon>
        <taxon>Micrococcaceae</taxon>
        <taxon>Glutamicibacter</taxon>
    </lineage>
</organism>
<evidence type="ECO:0000259" key="1">
    <source>
        <dbReference type="Pfam" id="PF14534"/>
    </source>
</evidence>
<proteinExistence type="predicted"/>